<dbReference type="EMBL" id="FOQD01000015">
    <property type="protein sequence ID" value="SFJ07229.1"/>
    <property type="molecule type" value="Genomic_DNA"/>
</dbReference>
<keyword evidence="7" id="KW-0653">Protein transport</keyword>
<gene>
    <name evidence="10" type="ORF">SAMN05421753_11566</name>
</gene>
<dbReference type="PANTHER" id="PTHR30558:SF3">
    <property type="entry name" value="BIOPOLYMER TRANSPORT PROTEIN EXBD-RELATED"/>
    <property type="match status" value="1"/>
</dbReference>
<dbReference type="PANTHER" id="PTHR30558">
    <property type="entry name" value="EXBD MEMBRANE COMPONENT OF PMF-DRIVEN MACROMOLECULE IMPORT SYSTEM"/>
    <property type="match status" value="1"/>
</dbReference>
<dbReference type="Pfam" id="PF02472">
    <property type="entry name" value="ExbD"/>
    <property type="match status" value="1"/>
</dbReference>
<evidence type="ECO:0000256" key="1">
    <source>
        <dbReference type="ARBA" id="ARBA00004162"/>
    </source>
</evidence>
<evidence type="ECO:0000256" key="4">
    <source>
        <dbReference type="ARBA" id="ARBA00022692"/>
    </source>
</evidence>
<evidence type="ECO:0000256" key="2">
    <source>
        <dbReference type="ARBA" id="ARBA00005811"/>
    </source>
</evidence>
<feature type="transmembrane region" description="Helical" evidence="9">
    <location>
        <begin position="12"/>
        <end position="31"/>
    </location>
</feature>
<keyword evidence="6 9" id="KW-0472">Membrane</keyword>
<evidence type="ECO:0000256" key="9">
    <source>
        <dbReference type="SAM" id="Phobius"/>
    </source>
</evidence>
<evidence type="ECO:0000256" key="6">
    <source>
        <dbReference type="ARBA" id="ARBA00023136"/>
    </source>
</evidence>
<feature type="coiled-coil region" evidence="8">
    <location>
        <begin position="74"/>
        <end position="101"/>
    </location>
</feature>
<dbReference type="RefSeq" id="WP_092053355.1">
    <property type="nucleotide sequence ID" value="NZ_FOQD01000015.1"/>
</dbReference>
<comment type="subcellular location">
    <subcellularLocation>
        <location evidence="1">Cell membrane</location>
        <topology evidence="1">Single-pass membrane protein</topology>
    </subcellularLocation>
    <subcellularLocation>
        <location evidence="7">Cell membrane</location>
        <topology evidence="7">Single-pass type II membrane protein</topology>
    </subcellularLocation>
</comment>
<keyword evidence="7" id="KW-0813">Transport</keyword>
<keyword evidence="5 9" id="KW-1133">Transmembrane helix</keyword>
<keyword evidence="11" id="KW-1185">Reference proteome</keyword>
<dbReference type="OrthoDB" id="9793581at2"/>
<dbReference type="InterPro" id="IPR003400">
    <property type="entry name" value="ExbD"/>
</dbReference>
<reference evidence="11" key="1">
    <citation type="submission" date="2016-10" db="EMBL/GenBank/DDBJ databases">
        <authorList>
            <person name="Varghese N."/>
            <person name="Submissions S."/>
        </authorList>
    </citation>
    <scope>NUCLEOTIDE SEQUENCE [LARGE SCALE GENOMIC DNA]</scope>
    <source>
        <strain evidence="11">DSM 26348</strain>
    </source>
</reference>
<sequence length="140" mass="15860">MPIKTEALEEPTLILTPMVDIVMLIMIFFMVSTEFRRRESQYEIQLPKVTDAKPLTPLPDELVVNVTDDGTIYIGTEKKTIEELEAEIRAAHERYAEQVVVIRGDGEGRYQNVMTVLNLCKRTGIRNIQLANRIDGEGGP</sequence>
<evidence type="ECO:0000313" key="10">
    <source>
        <dbReference type="EMBL" id="SFJ07229.1"/>
    </source>
</evidence>
<keyword evidence="8" id="KW-0175">Coiled coil</keyword>
<proteinExistence type="inferred from homology"/>
<dbReference type="GO" id="GO:0015031">
    <property type="term" value="P:protein transport"/>
    <property type="evidence" value="ECO:0007669"/>
    <property type="project" value="UniProtKB-KW"/>
</dbReference>
<accession>A0A1I3NDG9</accession>
<evidence type="ECO:0000256" key="5">
    <source>
        <dbReference type="ARBA" id="ARBA00022989"/>
    </source>
</evidence>
<evidence type="ECO:0000256" key="8">
    <source>
        <dbReference type="SAM" id="Coils"/>
    </source>
</evidence>
<keyword evidence="4 7" id="KW-0812">Transmembrane</keyword>
<keyword evidence="3" id="KW-1003">Cell membrane</keyword>
<comment type="similarity">
    <text evidence="2 7">Belongs to the ExbD/TolR family.</text>
</comment>
<dbReference type="STRING" id="1576369.SAMN05421753_11566"/>
<evidence type="ECO:0000256" key="3">
    <source>
        <dbReference type="ARBA" id="ARBA00022475"/>
    </source>
</evidence>
<dbReference type="Gene3D" id="3.30.420.270">
    <property type="match status" value="1"/>
</dbReference>
<evidence type="ECO:0000256" key="7">
    <source>
        <dbReference type="RuleBase" id="RU003879"/>
    </source>
</evidence>
<protein>
    <submittedName>
        <fullName evidence="10">Biopolymer transport protein ExbD</fullName>
    </submittedName>
</protein>
<dbReference type="GO" id="GO:0022857">
    <property type="term" value="F:transmembrane transporter activity"/>
    <property type="evidence" value="ECO:0007669"/>
    <property type="project" value="InterPro"/>
</dbReference>
<dbReference type="GO" id="GO:0005886">
    <property type="term" value="C:plasma membrane"/>
    <property type="evidence" value="ECO:0007669"/>
    <property type="project" value="UniProtKB-SubCell"/>
</dbReference>
<evidence type="ECO:0000313" key="11">
    <source>
        <dbReference type="Proteomes" id="UP000199518"/>
    </source>
</evidence>
<organism evidence="10 11">
    <name type="scientific">Planctomicrobium piriforme</name>
    <dbReference type="NCBI Taxonomy" id="1576369"/>
    <lineage>
        <taxon>Bacteria</taxon>
        <taxon>Pseudomonadati</taxon>
        <taxon>Planctomycetota</taxon>
        <taxon>Planctomycetia</taxon>
        <taxon>Planctomycetales</taxon>
        <taxon>Planctomycetaceae</taxon>
        <taxon>Planctomicrobium</taxon>
    </lineage>
</organism>
<dbReference type="Proteomes" id="UP000199518">
    <property type="component" value="Unassembled WGS sequence"/>
</dbReference>
<dbReference type="AlphaFoldDB" id="A0A1I3NDG9"/>
<name>A0A1I3NDG9_9PLAN</name>